<evidence type="ECO:0000256" key="1">
    <source>
        <dbReference type="ARBA" id="ARBA00004141"/>
    </source>
</evidence>
<feature type="transmembrane region" description="Helical" evidence="6">
    <location>
        <begin position="156"/>
        <end position="177"/>
    </location>
</feature>
<dbReference type="InterPro" id="IPR050930">
    <property type="entry name" value="MFS_Vesicular_Transporter"/>
</dbReference>
<dbReference type="PANTHER" id="PTHR23506">
    <property type="entry name" value="GH10249P"/>
    <property type="match status" value="1"/>
</dbReference>
<dbReference type="RefSeq" id="WP_248360004.1">
    <property type="nucleotide sequence ID" value="NZ_AP025591.1"/>
</dbReference>
<dbReference type="InterPro" id="IPR012349">
    <property type="entry name" value="Split_barrel_FMN-bd"/>
</dbReference>
<comment type="subcellular location">
    <subcellularLocation>
        <location evidence="1">Membrane</location>
        <topology evidence="1">Multi-pass membrane protein</topology>
    </subcellularLocation>
</comment>
<feature type="transmembrane region" description="Helical" evidence="6">
    <location>
        <begin position="121"/>
        <end position="144"/>
    </location>
</feature>
<evidence type="ECO:0000256" key="3">
    <source>
        <dbReference type="ARBA" id="ARBA00022692"/>
    </source>
</evidence>
<feature type="transmembrane region" description="Helical" evidence="6">
    <location>
        <begin position="274"/>
        <end position="295"/>
    </location>
</feature>
<evidence type="ECO:0000256" key="4">
    <source>
        <dbReference type="ARBA" id="ARBA00022989"/>
    </source>
</evidence>
<evidence type="ECO:0000256" key="2">
    <source>
        <dbReference type="ARBA" id="ARBA00022448"/>
    </source>
</evidence>
<feature type="transmembrane region" description="Helical" evidence="6">
    <location>
        <begin position="324"/>
        <end position="347"/>
    </location>
</feature>
<evidence type="ECO:0000313" key="9">
    <source>
        <dbReference type="Proteomes" id="UP001162891"/>
    </source>
</evidence>
<keyword evidence="4 6" id="KW-1133">Transmembrane helix</keyword>
<feature type="transmembrane region" description="Helical" evidence="6">
    <location>
        <begin position="72"/>
        <end position="90"/>
    </location>
</feature>
<dbReference type="Gene3D" id="2.30.110.10">
    <property type="entry name" value="Electron Transport, Fmn-binding Protein, Chain A"/>
    <property type="match status" value="1"/>
</dbReference>
<dbReference type="Pfam" id="PF07690">
    <property type="entry name" value="MFS_1"/>
    <property type="match status" value="1"/>
</dbReference>
<keyword evidence="2" id="KW-0813">Transport</keyword>
<dbReference type="PROSITE" id="PS50850">
    <property type="entry name" value="MFS"/>
    <property type="match status" value="1"/>
</dbReference>
<organism evidence="8 9">
    <name type="scientific">Anaeromyxobacter oryzae</name>
    <dbReference type="NCBI Taxonomy" id="2918170"/>
    <lineage>
        <taxon>Bacteria</taxon>
        <taxon>Pseudomonadati</taxon>
        <taxon>Myxococcota</taxon>
        <taxon>Myxococcia</taxon>
        <taxon>Myxococcales</taxon>
        <taxon>Cystobacterineae</taxon>
        <taxon>Anaeromyxobacteraceae</taxon>
        <taxon>Anaeromyxobacter</taxon>
    </lineage>
</organism>
<accession>A0ABM7WSI2</accession>
<keyword evidence="3 6" id="KW-0812">Transmembrane</keyword>
<dbReference type="Pfam" id="PF01243">
    <property type="entry name" value="PNPOx_N"/>
    <property type="match status" value="1"/>
</dbReference>
<dbReference type="PANTHER" id="PTHR23506:SF23">
    <property type="entry name" value="GH10249P"/>
    <property type="match status" value="1"/>
</dbReference>
<evidence type="ECO:0000313" key="8">
    <source>
        <dbReference type="EMBL" id="BDG02383.1"/>
    </source>
</evidence>
<dbReference type="EMBL" id="AP025591">
    <property type="protein sequence ID" value="BDG02383.1"/>
    <property type="molecule type" value="Genomic_DNA"/>
</dbReference>
<feature type="transmembrane region" description="Helical" evidence="6">
    <location>
        <begin position="97"/>
        <end position="115"/>
    </location>
</feature>
<proteinExistence type="predicted"/>
<gene>
    <name evidence="8" type="ORF">AMOR_13790</name>
</gene>
<feature type="transmembrane region" description="Helical" evidence="6">
    <location>
        <begin position="31"/>
        <end position="52"/>
    </location>
</feature>
<feature type="domain" description="Major facilitator superfamily (MFS) profile" evidence="7">
    <location>
        <begin position="31"/>
        <end position="406"/>
    </location>
</feature>
<dbReference type="Proteomes" id="UP001162891">
    <property type="component" value="Chromosome"/>
</dbReference>
<dbReference type="Gene3D" id="1.20.1250.20">
    <property type="entry name" value="MFS general substrate transporter like domains"/>
    <property type="match status" value="1"/>
</dbReference>
<dbReference type="SUPFAM" id="SSF103473">
    <property type="entry name" value="MFS general substrate transporter"/>
    <property type="match status" value="1"/>
</dbReference>
<evidence type="ECO:0000256" key="5">
    <source>
        <dbReference type="ARBA" id="ARBA00023136"/>
    </source>
</evidence>
<dbReference type="SUPFAM" id="SSF50475">
    <property type="entry name" value="FMN-binding split barrel"/>
    <property type="match status" value="1"/>
</dbReference>
<protein>
    <recommendedName>
        <fullName evidence="7">Major facilitator superfamily (MFS) profile domain-containing protein</fullName>
    </recommendedName>
</protein>
<evidence type="ECO:0000256" key="6">
    <source>
        <dbReference type="SAM" id="Phobius"/>
    </source>
</evidence>
<feature type="transmembrane region" description="Helical" evidence="6">
    <location>
        <begin position="302"/>
        <end position="318"/>
    </location>
</feature>
<name>A0ABM7WSI2_9BACT</name>
<dbReference type="CDD" id="cd06174">
    <property type="entry name" value="MFS"/>
    <property type="match status" value="1"/>
</dbReference>
<reference evidence="9" key="1">
    <citation type="journal article" date="2022" name="Int. J. Syst. Evol. Microbiol.">
        <title>Anaeromyxobacter oryzae sp. nov., Anaeromyxobacter diazotrophicus sp. nov. and Anaeromyxobacter paludicola sp. nov., isolated from paddy soils.</title>
        <authorList>
            <person name="Itoh H."/>
            <person name="Xu Z."/>
            <person name="Mise K."/>
            <person name="Masuda Y."/>
            <person name="Ushijima N."/>
            <person name="Hayakawa C."/>
            <person name="Shiratori Y."/>
            <person name="Senoo K."/>
        </authorList>
    </citation>
    <scope>NUCLEOTIDE SEQUENCE [LARGE SCALE GENOMIC DNA]</scope>
    <source>
        <strain evidence="9">Red232</strain>
    </source>
</reference>
<feature type="transmembrane region" description="Helical" evidence="6">
    <location>
        <begin position="385"/>
        <end position="401"/>
    </location>
</feature>
<evidence type="ECO:0000259" key="7">
    <source>
        <dbReference type="PROSITE" id="PS50850"/>
    </source>
</evidence>
<feature type="transmembrane region" description="Helical" evidence="6">
    <location>
        <begin position="239"/>
        <end position="262"/>
    </location>
</feature>
<dbReference type="InterPro" id="IPR020846">
    <property type="entry name" value="MFS_dom"/>
</dbReference>
<dbReference type="InterPro" id="IPR011576">
    <property type="entry name" value="Pyridox_Oxase_N"/>
</dbReference>
<feature type="transmembrane region" description="Helical" evidence="6">
    <location>
        <begin position="183"/>
        <end position="206"/>
    </location>
</feature>
<keyword evidence="9" id="KW-1185">Reference proteome</keyword>
<dbReference type="InterPro" id="IPR036259">
    <property type="entry name" value="MFS_trans_sf"/>
</dbReference>
<feature type="transmembrane region" description="Helical" evidence="6">
    <location>
        <begin position="359"/>
        <end position="379"/>
    </location>
</feature>
<sequence length="560" mass="58167">MEPDALPFHLEVDAPLVADAAPERAARGTPVAAGFVVLNVLAGTASGVMQLAVPLHAVRLEATNAEIGALRAIAGLGMLLLVLPVGFLVDRFGPRKVFRVGGVAGAAVAAAIAFADKPLALILLMGTEGLLGPLRFTALNAAFFSCLGTIGREKAGWFKGSMSIGLTFLGPLVAGFLARSAGFRAVFGVVVALQLLSAVVVSLLVLDDRGPRAAPPARGFRDQLAELASVLRERSIRPVVAAEMLGAACFSAFSAFVVVVAVRELGAGPLAASQILVIEGAAFILTSFLAGGLAARRVALRRLAGAIAAAGALGTALAPGPAALAAAGAVLGVGLGLVHVLVSSRLGELRGARGKISSLFQASAGLGITVGPLACALASRAVPAHAVLVIFVPFFLVLAFTPHEARSRTMALEKNQIPQYLHETPLIVLSTVDETTGPATRVLASFAADGLTVYFSTSRSSEKVRHLGVNRHVAVLFQHDRQELPSFRNVEIRGEAEPVSDERERARAIQLIGARNPRFRERAEKGELGDSALFRVTPRLVKVVDLSQGRGPSAVTRFAV</sequence>
<dbReference type="InterPro" id="IPR011701">
    <property type="entry name" value="MFS"/>
</dbReference>
<keyword evidence="5 6" id="KW-0472">Membrane</keyword>